<dbReference type="OMA" id="GQMFGIN"/>
<dbReference type="Proteomes" id="UP000682892">
    <property type="component" value="Chromosome 2"/>
</dbReference>
<protein>
    <submittedName>
        <fullName evidence="2">AAEL004907-PA</fullName>
    </submittedName>
</protein>
<evidence type="ECO:0000313" key="2">
    <source>
        <dbReference type="EMBL" id="EAT43676.1"/>
    </source>
</evidence>
<gene>
    <name evidence="2" type="ORF">AaeL_AAEL004907</name>
</gene>
<dbReference type="KEGG" id="aag:5565664"/>
<feature type="chain" id="PRO_5036451750" evidence="1">
    <location>
        <begin position="25"/>
        <end position="259"/>
    </location>
</feature>
<sequence length="259" mass="28720">MKRVHLGTLLLLVVVTGGPDPVGGDFVQNIKNGVRMAGSLLGIETISDVADLVAKGFSKQGIFIKPERNTPMQQQAASMMVMIWKLIGLDGSKLGALIMNALIFVAHVIATNLGALKKPGVDQKTDPEFPKPEESSILQSESPLDWLLNNPPLQLGYMLNTIRHENVTDFLQSDLANLEHTPMEDSGCIRLLICKIKPFIWKMQQVVQERLAREENSEPPNESETIAELIVRNVPKLAEFQANGDQCEAQFRHCVRRFG</sequence>
<reference evidence="2" key="1">
    <citation type="submission" date="2005-10" db="EMBL/GenBank/DDBJ databases">
        <authorList>
            <person name="Loftus B.J."/>
            <person name="Nene V.M."/>
            <person name="Hannick L.I."/>
            <person name="Bidwell S."/>
            <person name="Haas B."/>
            <person name="Amedeo P."/>
            <person name="Orvis J."/>
            <person name="Wortman J.R."/>
            <person name="White O.R."/>
            <person name="Salzberg S."/>
            <person name="Shumway M."/>
            <person name="Koo H."/>
            <person name="Zhao Y."/>
            <person name="Holmes M."/>
            <person name="Miller J."/>
            <person name="Schatz M."/>
            <person name="Pop M."/>
            <person name="Pai G."/>
            <person name="Utterback T."/>
            <person name="Rogers Y.-H."/>
            <person name="Kravitz S."/>
            <person name="Fraser C.M."/>
        </authorList>
    </citation>
    <scope>NUCLEOTIDE SEQUENCE</scope>
    <source>
        <strain evidence="2">Liverpool</strain>
    </source>
</reference>
<feature type="signal peptide" evidence="1">
    <location>
        <begin position="1"/>
        <end position="24"/>
    </location>
</feature>
<keyword evidence="1" id="KW-0732">Signal</keyword>
<dbReference type="AlphaFoldDB" id="A0A1S4F931"/>
<dbReference type="HOGENOM" id="CLU_089073_0_0_1"/>
<proteinExistence type="predicted"/>
<dbReference type="EMBL" id="CH477319">
    <property type="protein sequence ID" value="EAT43676.1"/>
    <property type="molecule type" value="Genomic_DNA"/>
</dbReference>
<reference evidence="2" key="3">
    <citation type="submission" date="2012-09" db="EMBL/GenBank/DDBJ databases">
        <authorList>
            <consortium name="VectorBase"/>
        </authorList>
    </citation>
    <scope>NUCLEOTIDE SEQUENCE</scope>
    <source>
        <strain evidence="2">Liverpool</strain>
    </source>
</reference>
<evidence type="ECO:0000256" key="1">
    <source>
        <dbReference type="SAM" id="SignalP"/>
    </source>
</evidence>
<reference evidence="2" key="2">
    <citation type="journal article" date="2007" name="Science">
        <title>Genome sequence of Aedes aegypti, a major arbovirus vector.</title>
        <authorList>
            <person name="Nene V."/>
            <person name="Wortman J.R."/>
            <person name="Lawson D."/>
            <person name="Haas B."/>
            <person name="Kodira C."/>
            <person name="Tu Z.J."/>
            <person name="Loftus B."/>
            <person name="Xi Z."/>
            <person name="Megy K."/>
            <person name="Grabherr M."/>
            <person name="Ren Q."/>
            <person name="Zdobnov E.M."/>
            <person name="Lobo N.F."/>
            <person name="Campbell K.S."/>
            <person name="Brown S.E."/>
            <person name="Bonaldo M.F."/>
            <person name="Zhu J."/>
            <person name="Sinkins S.P."/>
            <person name="Hogenkamp D.G."/>
            <person name="Amedeo P."/>
            <person name="Arensburger P."/>
            <person name="Atkinson P.W."/>
            <person name="Bidwell S."/>
            <person name="Biedler J."/>
            <person name="Birney E."/>
            <person name="Bruggner R.V."/>
            <person name="Costas J."/>
            <person name="Coy M.R."/>
            <person name="Crabtree J."/>
            <person name="Crawford M."/>
            <person name="Debruyn B."/>
            <person name="Decaprio D."/>
            <person name="Eiglmeier K."/>
            <person name="Eisenstadt E."/>
            <person name="El-Dorry H."/>
            <person name="Gelbart W.M."/>
            <person name="Gomes S.L."/>
            <person name="Hammond M."/>
            <person name="Hannick L.I."/>
            <person name="Hogan J.R."/>
            <person name="Holmes M.H."/>
            <person name="Jaffe D."/>
            <person name="Johnston J.S."/>
            <person name="Kennedy R.C."/>
            <person name="Koo H."/>
            <person name="Kravitz S."/>
            <person name="Kriventseva E.V."/>
            <person name="Kulp D."/>
            <person name="Labutti K."/>
            <person name="Lee E."/>
            <person name="Li S."/>
            <person name="Lovin D.D."/>
            <person name="Mao C."/>
            <person name="Mauceli E."/>
            <person name="Menck C.F."/>
            <person name="Miller J.R."/>
            <person name="Montgomery P."/>
            <person name="Mori A."/>
            <person name="Nascimento A.L."/>
            <person name="Naveira H.F."/>
            <person name="Nusbaum C."/>
            <person name="O'leary S."/>
            <person name="Orvis J."/>
            <person name="Pertea M."/>
            <person name="Quesneville H."/>
            <person name="Reidenbach K.R."/>
            <person name="Rogers Y.H."/>
            <person name="Roth C.W."/>
            <person name="Schneider J.R."/>
            <person name="Schatz M."/>
            <person name="Shumway M."/>
            <person name="Stanke M."/>
            <person name="Stinson E.O."/>
            <person name="Tubio J.M."/>
            <person name="Vanzee J.P."/>
            <person name="Verjovski-Almeida S."/>
            <person name="Werner D."/>
            <person name="White O."/>
            <person name="Wyder S."/>
            <person name="Zeng Q."/>
            <person name="Zhao Q."/>
            <person name="Zhao Y."/>
            <person name="Hill C.A."/>
            <person name="Raikhel A.S."/>
            <person name="Soares M.B."/>
            <person name="Knudson D.L."/>
            <person name="Lee N.H."/>
            <person name="Galagan J."/>
            <person name="Salzberg S.L."/>
            <person name="Paulsen I.T."/>
            <person name="Dimopoulos G."/>
            <person name="Collins F.H."/>
            <person name="Birren B."/>
            <person name="Fraser-Liggett C.M."/>
            <person name="Severson D.W."/>
        </authorList>
    </citation>
    <scope>NUCLEOTIDE SEQUENCE [LARGE SCALE GENOMIC DNA]</scope>
    <source>
        <strain evidence="2">Liverpool</strain>
    </source>
</reference>
<evidence type="ECO:0000313" key="3">
    <source>
        <dbReference type="Proteomes" id="UP000682892"/>
    </source>
</evidence>
<name>A0A1S4F931_AEDAE</name>
<accession>A0A1S4F931</accession>
<dbReference type="OrthoDB" id="6575720at2759"/>
<organism evidence="2 3">
    <name type="scientific">Aedes aegypti</name>
    <name type="common">Yellowfever mosquito</name>
    <name type="synonym">Culex aegypti</name>
    <dbReference type="NCBI Taxonomy" id="7159"/>
    <lineage>
        <taxon>Eukaryota</taxon>
        <taxon>Metazoa</taxon>
        <taxon>Ecdysozoa</taxon>
        <taxon>Arthropoda</taxon>
        <taxon>Hexapoda</taxon>
        <taxon>Insecta</taxon>
        <taxon>Pterygota</taxon>
        <taxon>Neoptera</taxon>
        <taxon>Endopterygota</taxon>
        <taxon>Diptera</taxon>
        <taxon>Nematocera</taxon>
        <taxon>Culicoidea</taxon>
        <taxon>Culicidae</taxon>
        <taxon>Culicinae</taxon>
        <taxon>Aedini</taxon>
        <taxon>Aedes</taxon>
        <taxon>Stegomyia</taxon>
    </lineage>
</organism>